<name>A0ABX1LTI2_9CYAN</name>
<dbReference type="Pfam" id="PF13649">
    <property type="entry name" value="Methyltransf_25"/>
    <property type="match status" value="1"/>
</dbReference>
<dbReference type="GO" id="GO:0032259">
    <property type="term" value="P:methylation"/>
    <property type="evidence" value="ECO:0007669"/>
    <property type="project" value="UniProtKB-KW"/>
</dbReference>
<evidence type="ECO:0000256" key="1">
    <source>
        <dbReference type="ARBA" id="ARBA00022603"/>
    </source>
</evidence>
<protein>
    <submittedName>
        <fullName evidence="5">Methyltransferase domain-containing protein</fullName>
    </submittedName>
</protein>
<dbReference type="InterPro" id="IPR041698">
    <property type="entry name" value="Methyltransf_25"/>
</dbReference>
<reference evidence="5 6" key="1">
    <citation type="submission" date="2020-03" db="EMBL/GenBank/DDBJ databases">
        <title>Draft Genome Sequence of 2-Methylisoborneol Producing Pseudanabaena yagii Strain GIHE-NHR1 Isolated from North Han River in South Korea.</title>
        <authorList>
            <person name="Jeong J."/>
        </authorList>
    </citation>
    <scope>NUCLEOTIDE SEQUENCE [LARGE SCALE GENOMIC DNA]</scope>
    <source>
        <strain evidence="5 6">GIHE-NHR1</strain>
    </source>
</reference>
<dbReference type="RefSeq" id="WP_169363554.1">
    <property type="nucleotide sequence ID" value="NZ_JAAVJL010000001.1"/>
</dbReference>
<dbReference type="PANTHER" id="PTHR43464">
    <property type="entry name" value="METHYLTRANSFERASE"/>
    <property type="match status" value="1"/>
</dbReference>
<comment type="caution">
    <text evidence="5">The sequence shown here is derived from an EMBL/GenBank/DDBJ whole genome shotgun (WGS) entry which is preliminary data.</text>
</comment>
<dbReference type="SUPFAM" id="SSF53335">
    <property type="entry name" value="S-adenosyl-L-methionine-dependent methyltransferases"/>
    <property type="match status" value="1"/>
</dbReference>
<evidence type="ECO:0000259" key="4">
    <source>
        <dbReference type="Pfam" id="PF13649"/>
    </source>
</evidence>
<dbReference type="PANTHER" id="PTHR43464:SF19">
    <property type="entry name" value="UBIQUINONE BIOSYNTHESIS O-METHYLTRANSFERASE, MITOCHONDRIAL"/>
    <property type="match status" value="1"/>
</dbReference>
<dbReference type="EMBL" id="JAAVJL010000001">
    <property type="protein sequence ID" value="NMF58681.1"/>
    <property type="molecule type" value="Genomic_DNA"/>
</dbReference>
<proteinExistence type="predicted"/>
<dbReference type="Proteomes" id="UP000738376">
    <property type="component" value="Unassembled WGS sequence"/>
</dbReference>
<dbReference type="CDD" id="cd02440">
    <property type="entry name" value="AdoMet_MTases"/>
    <property type="match status" value="1"/>
</dbReference>
<keyword evidence="1 5" id="KW-0489">Methyltransferase</keyword>
<dbReference type="InterPro" id="IPR029063">
    <property type="entry name" value="SAM-dependent_MTases_sf"/>
</dbReference>
<accession>A0ABX1LTI2</accession>
<dbReference type="Gene3D" id="3.40.50.150">
    <property type="entry name" value="Vaccinia Virus protein VP39"/>
    <property type="match status" value="1"/>
</dbReference>
<keyword evidence="3" id="KW-0949">S-adenosyl-L-methionine</keyword>
<evidence type="ECO:0000256" key="2">
    <source>
        <dbReference type="ARBA" id="ARBA00022679"/>
    </source>
</evidence>
<evidence type="ECO:0000256" key="3">
    <source>
        <dbReference type="ARBA" id="ARBA00022691"/>
    </source>
</evidence>
<gene>
    <name evidence="5" type="ORF">HC246_11790</name>
</gene>
<sequence>MPSFQIRTDQDELMDDFTIQDERLTDALEQLRPINQLLGGYATTMEIIAPFLRAKSRSQPNQTIRILDLGTGIGDFPEYIVRWAAAQSSVINVEVVAIDANPVTVDYARSALQKRLPSNLQSKINVEVADALALPYDDGEFDIAIAAMFLHHFAHENAVQIVRSMQRVSKHGILINDLHRHPLAYYGIYALTRLLPAVDMVRNDAPVSVLRGFKSPELKSIAESAGLSNFSLKWRYAFRWVLSSVELK</sequence>
<dbReference type="GO" id="GO:0008168">
    <property type="term" value="F:methyltransferase activity"/>
    <property type="evidence" value="ECO:0007669"/>
    <property type="project" value="UniProtKB-KW"/>
</dbReference>
<evidence type="ECO:0000313" key="6">
    <source>
        <dbReference type="Proteomes" id="UP000738376"/>
    </source>
</evidence>
<keyword evidence="6" id="KW-1185">Reference proteome</keyword>
<organism evidence="5 6">
    <name type="scientific">Pseudanabaena yagii GIHE-NHR1</name>
    <dbReference type="NCBI Taxonomy" id="2722753"/>
    <lineage>
        <taxon>Bacteria</taxon>
        <taxon>Bacillati</taxon>
        <taxon>Cyanobacteriota</taxon>
        <taxon>Cyanophyceae</taxon>
        <taxon>Pseudanabaenales</taxon>
        <taxon>Pseudanabaenaceae</taxon>
        <taxon>Pseudanabaena</taxon>
        <taxon>Pseudanabaena yagii</taxon>
    </lineage>
</organism>
<feature type="domain" description="Methyltransferase" evidence="4">
    <location>
        <begin position="66"/>
        <end position="172"/>
    </location>
</feature>
<keyword evidence="2" id="KW-0808">Transferase</keyword>
<evidence type="ECO:0000313" key="5">
    <source>
        <dbReference type="EMBL" id="NMF58681.1"/>
    </source>
</evidence>